<dbReference type="InterPro" id="IPR001967">
    <property type="entry name" value="Peptidase_S11_N"/>
</dbReference>
<dbReference type="Pfam" id="PF00768">
    <property type="entry name" value="Peptidase_S11"/>
    <property type="match status" value="1"/>
</dbReference>
<dbReference type="GO" id="GO:0008360">
    <property type="term" value="P:regulation of cell shape"/>
    <property type="evidence" value="ECO:0007669"/>
    <property type="project" value="UniProtKB-KW"/>
</dbReference>
<dbReference type="AlphaFoldDB" id="A0A7I8DN56"/>
<keyword evidence="12" id="KW-1185">Reference proteome</keyword>
<dbReference type="SUPFAM" id="SSF56601">
    <property type="entry name" value="beta-lactamase/transpeptidase-like"/>
    <property type="match status" value="1"/>
</dbReference>
<keyword evidence="3" id="KW-0378">Hydrolase</keyword>
<evidence type="ECO:0000313" key="11">
    <source>
        <dbReference type="EMBL" id="BCJ99742.1"/>
    </source>
</evidence>
<reference evidence="11 12" key="1">
    <citation type="submission" date="2020-08" db="EMBL/GenBank/DDBJ databases">
        <title>Draft genome sequencing of an Anaerocolumna strain isolated from anoxic soil subjected to BSD treatment.</title>
        <authorList>
            <person name="Uek A."/>
            <person name="Tonouchi A."/>
        </authorList>
    </citation>
    <scope>NUCLEOTIDE SEQUENCE [LARGE SCALE GENOMIC DNA]</scope>
    <source>
        <strain evidence="11 12">CTTW</strain>
    </source>
</reference>
<evidence type="ECO:0000256" key="9">
    <source>
        <dbReference type="RuleBase" id="RU004016"/>
    </source>
</evidence>
<feature type="domain" description="Peptidase S11 D-alanyl-D-alanine carboxypeptidase A N-terminal" evidence="10">
    <location>
        <begin position="68"/>
        <end position="307"/>
    </location>
</feature>
<dbReference type="RefSeq" id="WP_185255478.1">
    <property type="nucleotide sequence ID" value="NZ_AP023368.1"/>
</dbReference>
<feature type="active site" evidence="7">
    <location>
        <position position="160"/>
    </location>
</feature>
<evidence type="ECO:0000256" key="7">
    <source>
        <dbReference type="PIRSR" id="PIRSR618044-1"/>
    </source>
</evidence>
<evidence type="ECO:0000256" key="5">
    <source>
        <dbReference type="ARBA" id="ARBA00022984"/>
    </source>
</evidence>
<evidence type="ECO:0000256" key="2">
    <source>
        <dbReference type="ARBA" id="ARBA00022729"/>
    </source>
</evidence>
<keyword evidence="4" id="KW-0133">Cell shape</keyword>
<feature type="active site" description="Acyl-ester intermediate" evidence="7">
    <location>
        <position position="102"/>
    </location>
</feature>
<evidence type="ECO:0000256" key="1">
    <source>
        <dbReference type="ARBA" id="ARBA00007164"/>
    </source>
</evidence>
<dbReference type="KEGG" id="acht:bsdcttw_27830"/>
<dbReference type="InterPro" id="IPR012338">
    <property type="entry name" value="Beta-lactam/transpept-like"/>
</dbReference>
<dbReference type="Gene3D" id="3.40.710.10">
    <property type="entry name" value="DD-peptidase/beta-lactamase superfamily"/>
    <property type="match status" value="1"/>
</dbReference>
<feature type="binding site" evidence="8">
    <location>
        <position position="276"/>
    </location>
    <ligand>
        <name>substrate</name>
    </ligand>
</feature>
<sequence length="324" mass="35272">MREDNSMKKKLFCLLLSVTLLTGCRSQDDLSLPFTNSDGLNLTANNSEAAPEFFAADLAVVPDELNHMADPEITAEASLVVNDTDNKIIYANNVYERLYPASLTKLITALVVLEKADLNDTVTISYNASHITESGAKLCGFKEGDTIKLEDLLTAFLVYSGNDAGVAIAEHVGGTIGEFAKMMNKAAEAAGAVHSNFVNPHGLHDDNHYTTAYDLYLIFHQLVTYDKFLSIINNSEYTVTYKDAGGSPVTKTFATTNRYLKGTEESPEGITVIGGKTGTTSKAGNCLILYSKDKNNKDYISLILKADNSDSLFSQMTDLLKMIK</sequence>
<dbReference type="PROSITE" id="PS51257">
    <property type="entry name" value="PROKAR_LIPOPROTEIN"/>
    <property type="match status" value="1"/>
</dbReference>
<keyword evidence="6" id="KW-0961">Cell wall biogenesis/degradation</keyword>
<name>A0A7I8DN56_9FIRM</name>
<dbReference type="GO" id="GO:0009252">
    <property type="term" value="P:peptidoglycan biosynthetic process"/>
    <property type="evidence" value="ECO:0007669"/>
    <property type="project" value="UniProtKB-KW"/>
</dbReference>
<protein>
    <recommendedName>
        <fullName evidence="10">Peptidase S11 D-alanyl-D-alanine carboxypeptidase A N-terminal domain-containing protein</fullName>
    </recommendedName>
</protein>
<dbReference type="PANTHER" id="PTHR21581">
    <property type="entry name" value="D-ALANYL-D-ALANINE CARBOXYPEPTIDASE"/>
    <property type="match status" value="1"/>
</dbReference>
<evidence type="ECO:0000256" key="6">
    <source>
        <dbReference type="ARBA" id="ARBA00023316"/>
    </source>
</evidence>
<dbReference type="InterPro" id="IPR018044">
    <property type="entry name" value="Peptidase_S11"/>
</dbReference>
<keyword evidence="5" id="KW-0573">Peptidoglycan synthesis</keyword>
<dbReference type="GO" id="GO:0009002">
    <property type="term" value="F:serine-type D-Ala-D-Ala carboxypeptidase activity"/>
    <property type="evidence" value="ECO:0007669"/>
    <property type="project" value="InterPro"/>
</dbReference>
<accession>A0A7I8DN56</accession>
<keyword evidence="2" id="KW-0732">Signal</keyword>
<evidence type="ECO:0000256" key="3">
    <source>
        <dbReference type="ARBA" id="ARBA00022801"/>
    </source>
</evidence>
<evidence type="ECO:0000259" key="10">
    <source>
        <dbReference type="Pfam" id="PF00768"/>
    </source>
</evidence>
<evidence type="ECO:0000256" key="4">
    <source>
        <dbReference type="ARBA" id="ARBA00022960"/>
    </source>
</evidence>
<dbReference type="PRINTS" id="PR00725">
    <property type="entry name" value="DADACBPTASE1"/>
</dbReference>
<dbReference type="GO" id="GO:0071555">
    <property type="term" value="P:cell wall organization"/>
    <property type="evidence" value="ECO:0007669"/>
    <property type="project" value="UniProtKB-KW"/>
</dbReference>
<dbReference type="Proteomes" id="UP000515703">
    <property type="component" value="Chromosome"/>
</dbReference>
<dbReference type="PANTHER" id="PTHR21581:SF6">
    <property type="entry name" value="TRAFFICKING PROTEIN PARTICLE COMPLEX SUBUNIT 12"/>
    <property type="match status" value="1"/>
</dbReference>
<reference evidence="11 12" key="2">
    <citation type="submission" date="2020-08" db="EMBL/GenBank/DDBJ databases">
        <authorList>
            <person name="Ueki A."/>
            <person name="Tonouchi A."/>
        </authorList>
    </citation>
    <scope>NUCLEOTIDE SEQUENCE [LARGE SCALE GENOMIC DNA]</scope>
    <source>
        <strain evidence="11 12">CTTW</strain>
    </source>
</reference>
<dbReference type="EMBL" id="AP023368">
    <property type="protein sequence ID" value="BCJ99742.1"/>
    <property type="molecule type" value="Genomic_DNA"/>
</dbReference>
<comment type="similarity">
    <text evidence="1 9">Belongs to the peptidase S11 family.</text>
</comment>
<gene>
    <name evidence="11" type="ORF">bsdcttw_27830</name>
</gene>
<feature type="active site" description="Proton acceptor" evidence="7">
    <location>
        <position position="105"/>
    </location>
</feature>
<proteinExistence type="inferred from homology"/>
<evidence type="ECO:0000313" key="12">
    <source>
        <dbReference type="Proteomes" id="UP000515703"/>
    </source>
</evidence>
<evidence type="ECO:0000256" key="8">
    <source>
        <dbReference type="PIRSR" id="PIRSR618044-2"/>
    </source>
</evidence>
<organism evidence="11 12">
    <name type="scientific">Anaerocolumna chitinilytica</name>
    <dbReference type="NCBI Taxonomy" id="1727145"/>
    <lineage>
        <taxon>Bacteria</taxon>
        <taxon>Bacillati</taxon>
        <taxon>Bacillota</taxon>
        <taxon>Clostridia</taxon>
        <taxon>Lachnospirales</taxon>
        <taxon>Lachnospiraceae</taxon>
        <taxon>Anaerocolumna</taxon>
    </lineage>
</organism>
<dbReference type="GO" id="GO:0006508">
    <property type="term" value="P:proteolysis"/>
    <property type="evidence" value="ECO:0007669"/>
    <property type="project" value="InterPro"/>
</dbReference>